<evidence type="ECO:0000256" key="7">
    <source>
        <dbReference type="ARBA" id="ARBA00039751"/>
    </source>
</evidence>
<feature type="domain" description="FAD dependent oxidoreductase" evidence="9">
    <location>
        <begin position="2"/>
        <end position="305"/>
    </location>
</feature>
<dbReference type="PANTHER" id="PTHR11530">
    <property type="entry name" value="D-AMINO ACID OXIDASE"/>
    <property type="match status" value="1"/>
</dbReference>
<reference evidence="11" key="1">
    <citation type="journal article" date="2019" name="Int. J. Syst. Evol. Microbiol.">
        <title>The Global Catalogue of Microorganisms (GCM) 10K type strain sequencing project: providing services to taxonomists for standard genome sequencing and annotation.</title>
        <authorList>
            <consortium name="The Broad Institute Genomics Platform"/>
            <consortium name="The Broad Institute Genome Sequencing Center for Infectious Disease"/>
            <person name="Wu L."/>
            <person name="Ma J."/>
        </authorList>
    </citation>
    <scope>NUCLEOTIDE SEQUENCE [LARGE SCALE GENOMIC DNA]</scope>
    <source>
        <strain evidence="11">JCM 9458</strain>
    </source>
</reference>
<dbReference type="InterPro" id="IPR006076">
    <property type="entry name" value="FAD-dep_OxRdtase"/>
</dbReference>
<comment type="similarity">
    <text evidence="2">Belongs to the DAMOX/DASOX family.</text>
</comment>
<dbReference type="Gene3D" id="3.40.50.720">
    <property type="entry name" value="NAD(P)-binding Rossmann-like Domain"/>
    <property type="match status" value="1"/>
</dbReference>
<evidence type="ECO:0000259" key="9">
    <source>
        <dbReference type="Pfam" id="PF01266"/>
    </source>
</evidence>
<evidence type="ECO:0000256" key="5">
    <source>
        <dbReference type="ARBA" id="ARBA00023002"/>
    </source>
</evidence>
<dbReference type="SUPFAM" id="SSF51971">
    <property type="entry name" value="Nucleotide-binding domain"/>
    <property type="match status" value="1"/>
</dbReference>
<evidence type="ECO:0000256" key="4">
    <source>
        <dbReference type="ARBA" id="ARBA00022827"/>
    </source>
</evidence>
<keyword evidence="5" id="KW-0560">Oxidoreductase</keyword>
<dbReference type="Gene3D" id="3.30.9.10">
    <property type="entry name" value="D-Amino Acid Oxidase, subunit A, domain 2"/>
    <property type="match status" value="1"/>
</dbReference>
<keyword evidence="3" id="KW-0285">Flavoprotein</keyword>
<keyword evidence="11" id="KW-1185">Reference proteome</keyword>
<organism evidence="10 11">
    <name type="scientific">Cryptosporangium minutisporangium</name>
    <dbReference type="NCBI Taxonomy" id="113569"/>
    <lineage>
        <taxon>Bacteria</taxon>
        <taxon>Bacillati</taxon>
        <taxon>Actinomycetota</taxon>
        <taxon>Actinomycetes</taxon>
        <taxon>Cryptosporangiales</taxon>
        <taxon>Cryptosporangiaceae</taxon>
        <taxon>Cryptosporangium</taxon>
    </lineage>
</organism>
<dbReference type="InterPro" id="IPR006181">
    <property type="entry name" value="D-amino_acid_oxidase_CS"/>
</dbReference>
<dbReference type="SUPFAM" id="SSF54373">
    <property type="entry name" value="FAD-linked reductases, C-terminal domain"/>
    <property type="match status" value="1"/>
</dbReference>
<comment type="cofactor">
    <cofactor evidence="1">
        <name>FAD</name>
        <dbReference type="ChEBI" id="CHEBI:57692"/>
    </cofactor>
</comment>
<evidence type="ECO:0000313" key="11">
    <source>
        <dbReference type="Proteomes" id="UP001501676"/>
    </source>
</evidence>
<evidence type="ECO:0000256" key="1">
    <source>
        <dbReference type="ARBA" id="ARBA00001974"/>
    </source>
</evidence>
<dbReference type="Proteomes" id="UP001501676">
    <property type="component" value="Unassembled WGS sequence"/>
</dbReference>
<comment type="catalytic activity">
    <reaction evidence="8">
        <text>a D-alpha-amino acid + O2 + H2O = a 2-oxocarboxylate + H2O2 + NH4(+)</text>
        <dbReference type="Rhea" id="RHEA:21816"/>
        <dbReference type="ChEBI" id="CHEBI:15377"/>
        <dbReference type="ChEBI" id="CHEBI:15379"/>
        <dbReference type="ChEBI" id="CHEBI:16240"/>
        <dbReference type="ChEBI" id="CHEBI:28938"/>
        <dbReference type="ChEBI" id="CHEBI:35179"/>
        <dbReference type="ChEBI" id="CHEBI:59871"/>
        <dbReference type="EC" id="1.4.3.3"/>
    </reaction>
    <physiologicalReaction direction="left-to-right" evidence="8">
        <dbReference type="Rhea" id="RHEA:21817"/>
    </physiologicalReaction>
</comment>
<accession>A0ABP6TBK4</accession>
<dbReference type="PROSITE" id="PS00677">
    <property type="entry name" value="DAO"/>
    <property type="match status" value="1"/>
</dbReference>
<dbReference type="PANTHER" id="PTHR11530:SF11">
    <property type="entry name" value="D-ASPARTATE OXIDASE"/>
    <property type="match status" value="1"/>
</dbReference>
<comment type="caution">
    <text evidence="10">The sequence shown here is derived from an EMBL/GenBank/DDBJ whole genome shotgun (WGS) entry which is preliminary data.</text>
</comment>
<dbReference type="PIRSF" id="PIRSF000189">
    <property type="entry name" value="D-aa_oxidase"/>
    <property type="match status" value="1"/>
</dbReference>
<evidence type="ECO:0000313" key="10">
    <source>
        <dbReference type="EMBL" id="GAA3396548.1"/>
    </source>
</evidence>
<evidence type="ECO:0000256" key="8">
    <source>
        <dbReference type="ARBA" id="ARBA00049547"/>
    </source>
</evidence>
<proteinExistence type="inferred from homology"/>
<dbReference type="EC" id="1.4.3.3" evidence="6"/>
<name>A0ABP6TBK4_9ACTN</name>
<evidence type="ECO:0000256" key="3">
    <source>
        <dbReference type="ARBA" id="ARBA00022630"/>
    </source>
</evidence>
<evidence type="ECO:0000256" key="2">
    <source>
        <dbReference type="ARBA" id="ARBA00006730"/>
    </source>
</evidence>
<dbReference type="InterPro" id="IPR023209">
    <property type="entry name" value="DAO"/>
</dbReference>
<gene>
    <name evidence="10" type="ORF">GCM10020369_73670</name>
</gene>
<sequence>MVLGAGAAGLTTALCLAEAGTPVRLIADRPPERTTSAVAGALWGPYIAEDVRVLSWGLHSLGEFRALSEDARSGVRLARGLEAAASYQPPPDWVRGMDGFAHVPRVLLPAGFVSGWRYTAPIIDMPVYLRYLVGRLAALGVRVELVPALGSLDAVAELGDVVVNCAGLGARELVPDPSLCPVQGQLVVVENPGVDEFFSDYPGCDQPTYVLPQDDRVVLGGSVRTGVESTDPDPTICAEIRARCAAIVPELATARIVEHRVGLRPVRPTVRLERVVHRGATIVHNYGHGGSGITVSWGCAAVVLDLLG</sequence>
<dbReference type="EMBL" id="BAAAYN010000057">
    <property type="protein sequence ID" value="GAA3396548.1"/>
    <property type="molecule type" value="Genomic_DNA"/>
</dbReference>
<keyword evidence="4" id="KW-0274">FAD</keyword>
<protein>
    <recommendedName>
        <fullName evidence="7">D-amino-acid oxidase</fullName>
        <ecNumber evidence="6">1.4.3.3</ecNumber>
    </recommendedName>
</protein>
<evidence type="ECO:0000256" key="6">
    <source>
        <dbReference type="ARBA" id="ARBA00039101"/>
    </source>
</evidence>
<dbReference type="Pfam" id="PF01266">
    <property type="entry name" value="DAO"/>
    <property type="match status" value="1"/>
</dbReference>